<feature type="non-terminal residue" evidence="1">
    <location>
        <position position="63"/>
    </location>
</feature>
<feature type="non-terminal residue" evidence="1">
    <location>
        <position position="1"/>
    </location>
</feature>
<dbReference type="EMBL" id="JAAAXW010001020">
    <property type="protein sequence ID" value="KAF9536104.1"/>
    <property type="molecule type" value="Genomic_DNA"/>
</dbReference>
<proteinExistence type="predicted"/>
<sequence>DPPRKEILKYRDMRSLSAHESMWRILEYPLHGHSPAVQRLQVHPIGQHNVTFNNCADLLCVAC</sequence>
<reference evidence="1" key="1">
    <citation type="journal article" date="2020" name="Fungal Divers.">
        <title>Resolving the Mortierellaceae phylogeny through synthesis of multi-gene phylogenetics and phylogenomics.</title>
        <authorList>
            <person name="Vandepol N."/>
            <person name="Liber J."/>
            <person name="Desiro A."/>
            <person name="Na H."/>
            <person name="Kennedy M."/>
            <person name="Barry K."/>
            <person name="Grigoriev I.V."/>
            <person name="Miller A.N."/>
            <person name="O'Donnell K."/>
            <person name="Stajich J.E."/>
            <person name="Bonito G."/>
        </authorList>
    </citation>
    <scope>NUCLEOTIDE SEQUENCE</scope>
    <source>
        <strain evidence="1">NRRL 2591</strain>
    </source>
</reference>
<gene>
    <name evidence="1" type="ORF">EC957_000381</name>
</gene>
<accession>A0A9P6JW49</accession>
<dbReference type="Proteomes" id="UP000723463">
    <property type="component" value="Unassembled WGS sequence"/>
</dbReference>
<protein>
    <submittedName>
        <fullName evidence="1">Uncharacterized protein</fullName>
    </submittedName>
</protein>
<name>A0A9P6JW49_9FUNG</name>
<evidence type="ECO:0000313" key="2">
    <source>
        <dbReference type="Proteomes" id="UP000723463"/>
    </source>
</evidence>
<comment type="caution">
    <text evidence="1">The sequence shown here is derived from an EMBL/GenBank/DDBJ whole genome shotgun (WGS) entry which is preliminary data.</text>
</comment>
<keyword evidence="2" id="KW-1185">Reference proteome</keyword>
<dbReference type="AlphaFoldDB" id="A0A9P6JW49"/>
<organism evidence="1 2">
    <name type="scientific">Mortierella hygrophila</name>
    <dbReference type="NCBI Taxonomy" id="979708"/>
    <lineage>
        <taxon>Eukaryota</taxon>
        <taxon>Fungi</taxon>
        <taxon>Fungi incertae sedis</taxon>
        <taxon>Mucoromycota</taxon>
        <taxon>Mortierellomycotina</taxon>
        <taxon>Mortierellomycetes</taxon>
        <taxon>Mortierellales</taxon>
        <taxon>Mortierellaceae</taxon>
        <taxon>Mortierella</taxon>
    </lineage>
</organism>
<evidence type="ECO:0000313" key="1">
    <source>
        <dbReference type="EMBL" id="KAF9536104.1"/>
    </source>
</evidence>